<feature type="domain" description="Cytochrome c" evidence="11">
    <location>
        <begin position="66"/>
        <end position="144"/>
    </location>
</feature>
<keyword evidence="3 8" id="KW-0349">Heme</keyword>
<reference evidence="13" key="1">
    <citation type="submission" date="2023-07" db="EMBL/GenBank/DDBJ databases">
        <title>Conexibacter stalactiti sp. nov., isolated from stalactites in a lava cave and emended description of the genus Conexibacter.</title>
        <authorList>
            <person name="Lee S.D."/>
        </authorList>
    </citation>
    <scope>NUCLEOTIDE SEQUENCE [LARGE SCALE GENOMIC DNA]</scope>
    <source>
        <strain evidence="13">KCTC 39840</strain>
    </source>
</reference>
<evidence type="ECO:0000256" key="3">
    <source>
        <dbReference type="ARBA" id="ARBA00022617"/>
    </source>
</evidence>
<accession>A0ABU4HZ64</accession>
<dbReference type="SMART" id="SM00564">
    <property type="entry name" value="PQQ"/>
    <property type="match status" value="7"/>
</dbReference>
<dbReference type="SUPFAM" id="SSF50998">
    <property type="entry name" value="Quinoprotein alcohol dehydrogenase-like"/>
    <property type="match status" value="1"/>
</dbReference>
<evidence type="ECO:0000313" key="12">
    <source>
        <dbReference type="EMBL" id="MDW5598622.1"/>
    </source>
</evidence>
<name>A0ABU4HZ64_9ACTN</name>
<dbReference type="InterPro" id="IPR011047">
    <property type="entry name" value="Quinoprotein_ADH-like_sf"/>
</dbReference>
<comment type="caution">
    <text evidence="12">The sequence shown here is derived from an EMBL/GenBank/DDBJ whole genome shotgun (WGS) entry which is preliminary data.</text>
</comment>
<dbReference type="InterPro" id="IPR036909">
    <property type="entry name" value="Cyt_c-like_dom_sf"/>
</dbReference>
<comment type="cofactor">
    <cofactor evidence="1">
        <name>pyrroloquinoline quinone</name>
        <dbReference type="ChEBI" id="CHEBI:58442"/>
    </cofactor>
</comment>
<keyword evidence="10" id="KW-0472">Membrane</keyword>
<dbReference type="SUPFAM" id="SSF46626">
    <property type="entry name" value="Cytochrome c"/>
    <property type="match status" value="2"/>
</dbReference>
<feature type="transmembrane region" description="Helical" evidence="10">
    <location>
        <begin position="21"/>
        <end position="44"/>
    </location>
</feature>
<evidence type="ECO:0000256" key="7">
    <source>
        <dbReference type="ARBA" id="ARBA00023004"/>
    </source>
</evidence>
<feature type="domain" description="Cytochrome c" evidence="11">
    <location>
        <begin position="751"/>
        <end position="827"/>
    </location>
</feature>
<dbReference type="Gene3D" id="1.10.760.10">
    <property type="entry name" value="Cytochrome c-like domain"/>
    <property type="match status" value="2"/>
</dbReference>
<dbReference type="InterPro" id="IPR018391">
    <property type="entry name" value="PQQ_b-propeller_rpt"/>
</dbReference>
<feature type="region of interest" description="Disordered" evidence="9">
    <location>
        <begin position="735"/>
        <end position="754"/>
    </location>
</feature>
<dbReference type="Pfam" id="PF13360">
    <property type="entry name" value="PQQ_2"/>
    <property type="match status" value="1"/>
</dbReference>
<evidence type="ECO:0000256" key="10">
    <source>
        <dbReference type="SAM" id="Phobius"/>
    </source>
</evidence>
<evidence type="ECO:0000256" key="4">
    <source>
        <dbReference type="ARBA" id="ARBA00022723"/>
    </source>
</evidence>
<keyword evidence="5" id="KW-0732">Signal</keyword>
<keyword evidence="10" id="KW-0812">Transmembrane</keyword>
<comment type="similarity">
    <text evidence="2">Belongs to the bacterial PQQ dehydrogenase family.</text>
</comment>
<sequence>MEVEKEPSDRAPSGRVRERKSTLVIVAVLLLTIAMAGLTAYVIADNSDESNKQIASVSDGEVKLTAAEARGRELFGETCAQCHTLASANAVGKVGPNLDVLKPNDEMVLSAIRFGRSSVRGQMPGGLLEGTEAQDVADYIVAATNKEIEPAPAFSDDELNASPTTNWITNGGSLRNDRYSPLDQINDSNVDQLRGVWRTSLGGSGTAAKYSQEGQPIVYEGVMFVPTGADDIFALDVETGKQLWRYEARLPAEITTACCGWNNRGVAIGDGMVYVARLDARLVALDMRTGRVVWDTRVGKPEEGRTQTNAPLYYDGKVFTGVAGGEFGVRGHLSAYDAKTGRLTWRFHTIPGPGEVGHDTWPADNDSWKYGGAPVWQTPSVDPDLGLIYFSTGNAAPDLNGSERPGDNLFAASIVALNVRDGTYKWHFQQVRHDIWDYDAPSPTVLFDSTVDGREVRAIAEPGKTGFLYVLDRATGEPIWPIEDRPVPQNRYQATSPTQPYPTLEPFSTGEVSDADMARLRAIARSTTTDGTTPEIIKGRLFTPYSRTLTAVAPSAAGGNNWPPSSFNDKTKMIYICSQEGAMALSTFEVARHVPGQMFIGSMLVPTGFNNTGHVTAYSMETGRIEWRVEFPGESCYSGTVTTAGNLVFVGRNTGELEAYNATDGRLLWRFQTGAGANTTPTVFEHKGKEYVAFLAGGNALAATPRGDAVWLFGLDGTLDQADRAGSGTGIAHAGEVGAEEGRGAERETPGNPAAGRTVFADNCSTCHGISGRGGNGGPDLTAIPSARNLGDVIDQVANGGSSMPAFSDTLDARAIADVSSYVVQITGGGRDDD</sequence>
<dbReference type="RefSeq" id="WP_318601159.1">
    <property type="nucleotide sequence ID" value="NZ_JAWSTH010000158.1"/>
</dbReference>
<keyword evidence="6" id="KW-0560">Oxidoreductase</keyword>
<keyword evidence="10" id="KW-1133">Transmembrane helix</keyword>
<organism evidence="12 13">
    <name type="scientific">Conexibacter stalactiti</name>
    <dbReference type="NCBI Taxonomy" id="1940611"/>
    <lineage>
        <taxon>Bacteria</taxon>
        <taxon>Bacillati</taxon>
        <taxon>Actinomycetota</taxon>
        <taxon>Thermoleophilia</taxon>
        <taxon>Solirubrobacterales</taxon>
        <taxon>Conexibacteraceae</taxon>
        <taxon>Conexibacter</taxon>
    </lineage>
</organism>
<dbReference type="PANTHER" id="PTHR32303">
    <property type="entry name" value="QUINOPROTEIN ALCOHOL DEHYDROGENASE (CYTOCHROME C)"/>
    <property type="match status" value="1"/>
</dbReference>
<dbReference type="Gene3D" id="2.140.10.10">
    <property type="entry name" value="Quinoprotein alcohol dehydrogenase-like superfamily"/>
    <property type="match status" value="1"/>
</dbReference>
<keyword evidence="13" id="KW-1185">Reference proteome</keyword>
<proteinExistence type="inferred from homology"/>
<dbReference type="Pfam" id="PF13442">
    <property type="entry name" value="Cytochrome_CBB3"/>
    <property type="match status" value="2"/>
</dbReference>
<evidence type="ECO:0000256" key="5">
    <source>
        <dbReference type="ARBA" id="ARBA00022729"/>
    </source>
</evidence>
<evidence type="ECO:0000256" key="2">
    <source>
        <dbReference type="ARBA" id="ARBA00008156"/>
    </source>
</evidence>
<dbReference type="PROSITE" id="PS51007">
    <property type="entry name" value="CYTC"/>
    <property type="match status" value="2"/>
</dbReference>
<dbReference type="EMBL" id="JAWSTH010000158">
    <property type="protein sequence ID" value="MDW5598622.1"/>
    <property type="molecule type" value="Genomic_DNA"/>
</dbReference>
<dbReference type="Proteomes" id="UP001284601">
    <property type="component" value="Unassembled WGS sequence"/>
</dbReference>
<gene>
    <name evidence="12" type="ORF">R7226_29950</name>
</gene>
<evidence type="ECO:0000256" key="9">
    <source>
        <dbReference type="SAM" id="MobiDB-lite"/>
    </source>
</evidence>
<dbReference type="Pfam" id="PF01011">
    <property type="entry name" value="PQQ"/>
    <property type="match status" value="1"/>
</dbReference>
<evidence type="ECO:0000256" key="1">
    <source>
        <dbReference type="ARBA" id="ARBA00001931"/>
    </source>
</evidence>
<evidence type="ECO:0000259" key="11">
    <source>
        <dbReference type="PROSITE" id="PS51007"/>
    </source>
</evidence>
<protein>
    <submittedName>
        <fullName evidence="12">PQQ-binding-like beta-propeller repeat protein</fullName>
    </submittedName>
</protein>
<evidence type="ECO:0000313" key="13">
    <source>
        <dbReference type="Proteomes" id="UP001284601"/>
    </source>
</evidence>
<evidence type="ECO:0000256" key="6">
    <source>
        <dbReference type="ARBA" id="ARBA00023002"/>
    </source>
</evidence>
<evidence type="ECO:0000256" key="8">
    <source>
        <dbReference type="PROSITE-ProRule" id="PRU00433"/>
    </source>
</evidence>
<dbReference type="InterPro" id="IPR009056">
    <property type="entry name" value="Cyt_c-like_dom"/>
</dbReference>
<feature type="region of interest" description="Disordered" evidence="9">
    <location>
        <begin position="481"/>
        <end position="508"/>
    </location>
</feature>
<feature type="compositionally biased region" description="Basic and acidic residues" evidence="9">
    <location>
        <begin position="740"/>
        <end position="749"/>
    </location>
</feature>
<dbReference type="InterPro" id="IPR002372">
    <property type="entry name" value="PQQ_rpt_dom"/>
</dbReference>
<keyword evidence="7 8" id="KW-0408">Iron</keyword>
<keyword evidence="4 8" id="KW-0479">Metal-binding</keyword>